<organism evidence="8 9">
    <name type="scientific">Deminuibacter soli</name>
    <dbReference type="NCBI Taxonomy" id="2291815"/>
    <lineage>
        <taxon>Bacteria</taxon>
        <taxon>Pseudomonadati</taxon>
        <taxon>Bacteroidota</taxon>
        <taxon>Chitinophagia</taxon>
        <taxon>Chitinophagales</taxon>
        <taxon>Chitinophagaceae</taxon>
        <taxon>Deminuibacter</taxon>
    </lineage>
</organism>
<dbReference type="SUPFAM" id="SSF88659">
    <property type="entry name" value="Sigma3 and sigma4 domains of RNA polymerase sigma factors"/>
    <property type="match status" value="1"/>
</dbReference>
<evidence type="ECO:0000256" key="4">
    <source>
        <dbReference type="ARBA" id="ARBA00023163"/>
    </source>
</evidence>
<proteinExistence type="inferred from homology"/>
<sequence length="184" mass="21353">MKAREKTFERIYQQTSTSLYAYVKKFISDTSEIQDILQQCYIKLWLRMDDVVDGENLLPLLITYSKNLMIDSLRKTAGEKKKHQAYHAAKDEMVDMEKQLLNRETIQEISEAIAKMPHKRREIFLLRKEQGLSAAEIAAQLNISKRAVHKHLTEAVRYLKTNVVAVDIIAILFLYSMPVLDVLP</sequence>
<dbReference type="NCBIfam" id="TIGR02937">
    <property type="entry name" value="sigma70-ECF"/>
    <property type="match status" value="1"/>
</dbReference>
<dbReference type="InterPro" id="IPR013324">
    <property type="entry name" value="RNA_pol_sigma_r3/r4-like"/>
</dbReference>
<dbReference type="GO" id="GO:0016987">
    <property type="term" value="F:sigma factor activity"/>
    <property type="evidence" value="ECO:0007669"/>
    <property type="project" value="UniProtKB-KW"/>
</dbReference>
<dbReference type="InterPro" id="IPR013249">
    <property type="entry name" value="RNA_pol_sigma70_r4_t2"/>
</dbReference>
<dbReference type="Gene3D" id="1.10.1740.10">
    <property type="match status" value="1"/>
</dbReference>
<dbReference type="InterPro" id="IPR007627">
    <property type="entry name" value="RNA_pol_sigma70_r2"/>
</dbReference>
<dbReference type="EMBL" id="QTJU01000001">
    <property type="protein sequence ID" value="RFM29556.1"/>
    <property type="molecule type" value="Genomic_DNA"/>
</dbReference>
<keyword evidence="4" id="KW-0804">Transcription</keyword>
<evidence type="ECO:0000256" key="1">
    <source>
        <dbReference type="ARBA" id="ARBA00010641"/>
    </source>
</evidence>
<dbReference type="GO" id="GO:0003677">
    <property type="term" value="F:DNA binding"/>
    <property type="evidence" value="ECO:0007669"/>
    <property type="project" value="InterPro"/>
</dbReference>
<keyword evidence="5" id="KW-0812">Transmembrane</keyword>
<keyword evidence="5" id="KW-0472">Membrane</keyword>
<dbReference type="PANTHER" id="PTHR43133">
    <property type="entry name" value="RNA POLYMERASE ECF-TYPE SIGMA FACTO"/>
    <property type="match status" value="1"/>
</dbReference>
<keyword evidence="2" id="KW-0805">Transcription regulation</keyword>
<name>A0A3E1NNP4_9BACT</name>
<reference evidence="8 9" key="1">
    <citation type="submission" date="2018-08" db="EMBL/GenBank/DDBJ databases">
        <title>Chitinophagaceae sp. K23C18032701, a novel bacterium isolated from forest soil.</title>
        <authorList>
            <person name="Wang C."/>
        </authorList>
    </citation>
    <scope>NUCLEOTIDE SEQUENCE [LARGE SCALE GENOMIC DNA]</scope>
    <source>
        <strain evidence="8 9">K23C18032701</strain>
    </source>
</reference>
<accession>A0A3E1NNP4</accession>
<dbReference type="InterPro" id="IPR036388">
    <property type="entry name" value="WH-like_DNA-bd_sf"/>
</dbReference>
<evidence type="ECO:0000256" key="3">
    <source>
        <dbReference type="ARBA" id="ARBA00023082"/>
    </source>
</evidence>
<evidence type="ECO:0000259" key="6">
    <source>
        <dbReference type="Pfam" id="PF04542"/>
    </source>
</evidence>
<dbReference type="SUPFAM" id="SSF88946">
    <property type="entry name" value="Sigma2 domain of RNA polymerase sigma factors"/>
    <property type="match status" value="1"/>
</dbReference>
<comment type="similarity">
    <text evidence="1">Belongs to the sigma-70 factor family. ECF subfamily.</text>
</comment>
<feature type="domain" description="RNA polymerase sigma-70 region 2" evidence="6">
    <location>
        <begin position="12"/>
        <end position="77"/>
    </location>
</feature>
<evidence type="ECO:0000313" key="8">
    <source>
        <dbReference type="EMBL" id="RFM29556.1"/>
    </source>
</evidence>
<dbReference type="Gene3D" id="1.10.10.10">
    <property type="entry name" value="Winged helix-like DNA-binding domain superfamily/Winged helix DNA-binding domain"/>
    <property type="match status" value="1"/>
</dbReference>
<keyword evidence="3" id="KW-0731">Sigma factor</keyword>
<dbReference type="Pfam" id="PF04542">
    <property type="entry name" value="Sigma70_r2"/>
    <property type="match status" value="1"/>
</dbReference>
<dbReference type="CDD" id="cd06171">
    <property type="entry name" value="Sigma70_r4"/>
    <property type="match status" value="1"/>
</dbReference>
<dbReference type="PANTHER" id="PTHR43133:SF46">
    <property type="entry name" value="RNA POLYMERASE SIGMA-70 FACTOR ECF SUBFAMILY"/>
    <property type="match status" value="1"/>
</dbReference>
<dbReference type="InterPro" id="IPR039425">
    <property type="entry name" value="RNA_pol_sigma-70-like"/>
</dbReference>
<keyword evidence="5" id="KW-1133">Transmembrane helix</keyword>
<evidence type="ECO:0000256" key="5">
    <source>
        <dbReference type="SAM" id="Phobius"/>
    </source>
</evidence>
<evidence type="ECO:0000256" key="2">
    <source>
        <dbReference type="ARBA" id="ARBA00023015"/>
    </source>
</evidence>
<evidence type="ECO:0000313" key="9">
    <source>
        <dbReference type="Proteomes" id="UP000261284"/>
    </source>
</evidence>
<dbReference type="Pfam" id="PF08281">
    <property type="entry name" value="Sigma70_r4_2"/>
    <property type="match status" value="1"/>
</dbReference>
<keyword evidence="9" id="KW-1185">Reference proteome</keyword>
<feature type="transmembrane region" description="Helical" evidence="5">
    <location>
        <begin position="155"/>
        <end position="175"/>
    </location>
</feature>
<dbReference type="Proteomes" id="UP000261284">
    <property type="component" value="Unassembled WGS sequence"/>
</dbReference>
<dbReference type="InterPro" id="IPR014284">
    <property type="entry name" value="RNA_pol_sigma-70_dom"/>
</dbReference>
<gene>
    <name evidence="8" type="ORF">DXN05_00790</name>
</gene>
<protein>
    <submittedName>
        <fullName evidence="8">HTH domain-containing protein</fullName>
    </submittedName>
</protein>
<dbReference type="InterPro" id="IPR013325">
    <property type="entry name" value="RNA_pol_sigma_r2"/>
</dbReference>
<comment type="caution">
    <text evidence="8">The sequence shown here is derived from an EMBL/GenBank/DDBJ whole genome shotgun (WGS) entry which is preliminary data.</text>
</comment>
<feature type="domain" description="RNA polymerase sigma factor 70 region 4 type 2" evidence="7">
    <location>
        <begin position="107"/>
        <end position="157"/>
    </location>
</feature>
<dbReference type="GO" id="GO:0006352">
    <property type="term" value="P:DNA-templated transcription initiation"/>
    <property type="evidence" value="ECO:0007669"/>
    <property type="project" value="InterPro"/>
</dbReference>
<dbReference type="RefSeq" id="WP_116845314.1">
    <property type="nucleotide sequence ID" value="NZ_QTJU01000001.1"/>
</dbReference>
<dbReference type="AlphaFoldDB" id="A0A3E1NNP4"/>
<evidence type="ECO:0000259" key="7">
    <source>
        <dbReference type="Pfam" id="PF08281"/>
    </source>
</evidence>
<dbReference type="OrthoDB" id="655853at2"/>